<evidence type="ECO:0000256" key="2">
    <source>
        <dbReference type="ARBA" id="ARBA00022692"/>
    </source>
</evidence>
<dbReference type="GO" id="GO:0016020">
    <property type="term" value="C:membrane"/>
    <property type="evidence" value="ECO:0007669"/>
    <property type="project" value="UniProtKB-SubCell"/>
</dbReference>
<feature type="transmembrane region" description="Helical" evidence="7">
    <location>
        <begin position="53"/>
        <end position="74"/>
    </location>
</feature>
<name>A0AAN6P904_9PEZI</name>
<dbReference type="PANTHER" id="PTHR33048">
    <property type="entry name" value="PTH11-LIKE INTEGRAL MEMBRANE PROTEIN (AFU_ORTHOLOGUE AFUA_5G11245)"/>
    <property type="match status" value="1"/>
</dbReference>
<sequence>MRLPGMVRRDDSSSGGAPNYAGRLLWAIWSLTIAAAIFLALRVYCKVTRRRSLWWDDHFLVASWVTVLVSTAMLTEGVKYGIGMHYEDMDPLKMQLGIIISYGAGFATILGAAWSKTSFAITLLRISNGWTTWLVWFIIISVNVVLGVSGTILWIQCWPVRKLWTDMEATCWPKEIVEHYQTFTSIYSGVLDIVLAILPWKIIWNVTINKREKLGALVAMSMGVFSGIIAFLKIISLGDITDGSSTTVNIKIFGTAEPAVAIIAASIPILRAFVRRDAATGSQSIPFVQFSQIPDPGSRSSNTSKKEFDEALVRHTSTRSQPAAGAQDVSCQPGTSELRQGRWGWTR</sequence>
<evidence type="ECO:0000256" key="6">
    <source>
        <dbReference type="SAM" id="MobiDB-lite"/>
    </source>
</evidence>
<dbReference type="AlphaFoldDB" id="A0AAN6P904"/>
<dbReference type="InterPro" id="IPR052337">
    <property type="entry name" value="SAT4-like"/>
</dbReference>
<reference evidence="10" key="1">
    <citation type="journal article" date="2023" name="Mol. Phylogenet. Evol.">
        <title>Genome-scale phylogeny and comparative genomics of the fungal order Sordariales.</title>
        <authorList>
            <person name="Hensen N."/>
            <person name="Bonometti L."/>
            <person name="Westerberg I."/>
            <person name="Brannstrom I.O."/>
            <person name="Guillou S."/>
            <person name="Cros-Aarteil S."/>
            <person name="Calhoun S."/>
            <person name="Haridas S."/>
            <person name="Kuo A."/>
            <person name="Mondo S."/>
            <person name="Pangilinan J."/>
            <person name="Riley R."/>
            <person name="LaButti K."/>
            <person name="Andreopoulos B."/>
            <person name="Lipzen A."/>
            <person name="Chen C."/>
            <person name="Yan M."/>
            <person name="Daum C."/>
            <person name="Ng V."/>
            <person name="Clum A."/>
            <person name="Steindorff A."/>
            <person name="Ohm R.A."/>
            <person name="Martin F."/>
            <person name="Silar P."/>
            <person name="Natvig D.O."/>
            <person name="Lalanne C."/>
            <person name="Gautier V."/>
            <person name="Ament-Velasquez S.L."/>
            <person name="Kruys A."/>
            <person name="Hutchinson M.I."/>
            <person name="Powell A.J."/>
            <person name="Barry K."/>
            <person name="Miller A.N."/>
            <person name="Grigoriev I.V."/>
            <person name="Debuchy R."/>
            <person name="Gladieux P."/>
            <person name="Hiltunen Thoren M."/>
            <person name="Johannesson H."/>
        </authorList>
    </citation>
    <scope>NUCLEOTIDE SEQUENCE [LARGE SCALE GENOMIC DNA]</scope>
    <source>
        <strain evidence="10">CBS 284.82</strain>
    </source>
</reference>
<dbReference type="Proteomes" id="UP001303115">
    <property type="component" value="Unassembled WGS sequence"/>
</dbReference>
<dbReference type="EMBL" id="MU854557">
    <property type="protein sequence ID" value="KAK4033022.1"/>
    <property type="molecule type" value="Genomic_DNA"/>
</dbReference>
<protein>
    <recommendedName>
        <fullName evidence="8">Rhodopsin domain-containing protein</fullName>
    </recommendedName>
</protein>
<comment type="similarity">
    <text evidence="5">Belongs to the SAT4 family.</text>
</comment>
<feature type="transmembrane region" description="Helical" evidence="7">
    <location>
        <begin position="94"/>
        <end position="114"/>
    </location>
</feature>
<comment type="caution">
    <text evidence="9">The sequence shown here is derived from an EMBL/GenBank/DDBJ whole genome shotgun (WGS) entry which is preliminary data.</text>
</comment>
<keyword evidence="10" id="KW-1185">Reference proteome</keyword>
<feature type="compositionally biased region" description="Polar residues" evidence="6">
    <location>
        <begin position="329"/>
        <end position="338"/>
    </location>
</feature>
<feature type="transmembrane region" description="Helical" evidence="7">
    <location>
        <begin position="20"/>
        <end position="41"/>
    </location>
</feature>
<feature type="transmembrane region" description="Helical" evidence="7">
    <location>
        <begin position="216"/>
        <end position="235"/>
    </location>
</feature>
<evidence type="ECO:0000256" key="7">
    <source>
        <dbReference type="SAM" id="Phobius"/>
    </source>
</evidence>
<keyword evidence="2 7" id="KW-0812">Transmembrane</keyword>
<feature type="transmembrane region" description="Helical" evidence="7">
    <location>
        <begin position="255"/>
        <end position="274"/>
    </location>
</feature>
<feature type="transmembrane region" description="Helical" evidence="7">
    <location>
        <begin position="134"/>
        <end position="155"/>
    </location>
</feature>
<keyword evidence="3 7" id="KW-1133">Transmembrane helix</keyword>
<evidence type="ECO:0000313" key="10">
    <source>
        <dbReference type="Proteomes" id="UP001303115"/>
    </source>
</evidence>
<feature type="region of interest" description="Disordered" evidence="6">
    <location>
        <begin position="290"/>
        <end position="347"/>
    </location>
</feature>
<evidence type="ECO:0000313" key="9">
    <source>
        <dbReference type="EMBL" id="KAK4033022.1"/>
    </source>
</evidence>
<feature type="domain" description="Rhodopsin" evidence="8">
    <location>
        <begin position="41"/>
        <end position="276"/>
    </location>
</feature>
<dbReference type="InterPro" id="IPR049326">
    <property type="entry name" value="Rhodopsin_dom_fungi"/>
</dbReference>
<evidence type="ECO:0000259" key="8">
    <source>
        <dbReference type="Pfam" id="PF20684"/>
    </source>
</evidence>
<evidence type="ECO:0000256" key="5">
    <source>
        <dbReference type="ARBA" id="ARBA00038359"/>
    </source>
</evidence>
<proteinExistence type="inferred from homology"/>
<feature type="transmembrane region" description="Helical" evidence="7">
    <location>
        <begin position="186"/>
        <end position="204"/>
    </location>
</feature>
<organism evidence="9 10">
    <name type="scientific">Parachaetomium inaequale</name>
    <dbReference type="NCBI Taxonomy" id="2588326"/>
    <lineage>
        <taxon>Eukaryota</taxon>
        <taxon>Fungi</taxon>
        <taxon>Dikarya</taxon>
        <taxon>Ascomycota</taxon>
        <taxon>Pezizomycotina</taxon>
        <taxon>Sordariomycetes</taxon>
        <taxon>Sordariomycetidae</taxon>
        <taxon>Sordariales</taxon>
        <taxon>Chaetomiaceae</taxon>
        <taxon>Parachaetomium</taxon>
    </lineage>
</organism>
<dbReference type="PANTHER" id="PTHR33048:SF42">
    <property type="entry name" value="INTEGRAL MEMBRANE PROTEIN"/>
    <property type="match status" value="1"/>
</dbReference>
<feature type="compositionally biased region" description="Polar residues" evidence="6">
    <location>
        <begin position="290"/>
        <end position="303"/>
    </location>
</feature>
<keyword evidence="4 7" id="KW-0472">Membrane</keyword>
<evidence type="ECO:0000256" key="1">
    <source>
        <dbReference type="ARBA" id="ARBA00004141"/>
    </source>
</evidence>
<comment type="subcellular location">
    <subcellularLocation>
        <location evidence="1">Membrane</location>
        <topology evidence="1">Multi-pass membrane protein</topology>
    </subcellularLocation>
</comment>
<gene>
    <name evidence="9" type="ORF">C8A01DRAFT_50312</name>
</gene>
<feature type="compositionally biased region" description="Basic and acidic residues" evidence="6">
    <location>
        <begin position="304"/>
        <end position="313"/>
    </location>
</feature>
<accession>A0AAN6P904</accession>
<evidence type="ECO:0000256" key="4">
    <source>
        <dbReference type="ARBA" id="ARBA00023136"/>
    </source>
</evidence>
<evidence type="ECO:0000256" key="3">
    <source>
        <dbReference type="ARBA" id="ARBA00022989"/>
    </source>
</evidence>
<dbReference type="Pfam" id="PF20684">
    <property type="entry name" value="Fung_rhodopsin"/>
    <property type="match status" value="1"/>
</dbReference>